<dbReference type="InterPro" id="IPR053188">
    <property type="entry name" value="FkbM_Methyltransferase"/>
</dbReference>
<dbReference type="PANTHER" id="PTHR36973">
    <property type="entry name" value="SLL1456 PROTEIN-RELATED"/>
    <property type="match status" value="1"/>
</dbReference>
<dbReference type="AlphaFoldDB" id="A0A8K0VGG9"/>
<dbReference type="InterPro" id="IPR006342">
    <property type="entry name" value="FkbM_mtfrase"/>
</dbReference>
<evidence type="ECO:0000313" key="2">
    <source>
        <dbReference type="EMBL" id="MBL4919355.1"/>
    </source>
</evidence>
<evidence type="ECO:0000259" key="1">
    <source>
        <dbReference type="Pfam" id="PF05050"/>
    </source>
</evidence>
<dbReference type="Proteomes" id="UP000648908">
    <property type="component" value="Unassembled WGS sequence"/>
</dbReference>
<dbReference type="GO" id="GO:0008171">
    <property type="term" value="F:O-methyltransferase activity"/>
    <property type="evidence" value="ECO:0007669"/>
    <property type="project" value="TreeGrafter"/>
</dbReference>
<keyword evidence="2" id="KW-0808">Transferase</keyword>
<dbReference type="RefSeq" id="WP_202690335.1">
    <property type="nucleotide sequence ID" value="NZ_JAESVN010000019.1"/>
</dbReference>
<organism evidence="2 3">
    <name type="scientific">Szabonella alba</name>
    <dbReference type="NCBI Taxonomy" id="2804194"/>
    <lineage>
        <taxon>Bacteria</taxon>
        <taxon>Pseudomonadati</taxon>
        <taxon>Pseudomonadota</taxon>
        <taxon>Alphaproteobacteria</taxon>
        <taxon>Rhodobacterales</taxon>
        <taxon>Paracoccaceae</taxon>
        <taxon>Szabonella</taxon>
    </lineage>
</organism>
<gene>
    <name evidence="2" type="ORF">JL811_19250</name>
</gene>
<sequence length="228" mass="25778">MRKPLKTDALKKIIEIGMPVETVVDVGILTGTSELMTVYKHCKQLLIEPIVEWNEAIIKNYSKLGIDFDLVNVAAAEKDGKMALELSSIKKDTSITHARLSENPTGGRIREVEVRSVASLVKEKALKGPYLVKIDVDGAELRVLEGVKDIADEVSVIIIEVQVRNFLDRMNAVCKLGFQLFDIVDICYYSGRLNQMDLVFLNDSLVEKYKLDMFSNTFDYNLWETFKP</sequence>
<dbReference type="SUPFAM" id="SSF53335">
    <property type="entry name" value="S-adenosyl-L-methionine-dependent methyltransferases"/>
    <property type="match status" value="1"/>
</dbReference>
<accession>A0A8K0VGG9</accession>
<dbReference type="InterPro" id="IPR029063">
    <property type="entry name" value="SAM-dependent_MTases_sf"/>
</dbReference>
<feature type="domain" description="Methyltransferase FkbM" evidence="1">
    <location>
        <begin position="45"/>
        <end position="179"/>
    </location>
</feature>
<dbReference type="GO" id="GO:0032259">
    <property type="term" value="P:methylation"/>
    <property type="evidence" value="ECO:0007669"/>
    <property type="project" value="UniProtKB-KW"/>
</dbReference>
<reference evidence="2" key="1">
    <citation type="submission" date="2021-01" db="EMBL/GenBank/DDBJ databases">
        <title>Tabrizicola alba sp. nov. a motile alkaliphilic bacterium isolated from a soda lake.</title>
        <authorList>
            <person name="Szuroczki S."/>
            <person name="Abbaszade G."/>
            <person name="Schumann P."/>
            <person name="Toth E."/>
        </authorList>
    </citation>
    <scope>NUCLEOTIDE SEQUENCE</scope>
    <source>
        <strain evidence="2">DMG-N-6</strain>
    </source>
</reference>
<dbReference type="Pfam" id="PF05050">
    <property type="entry name" value="Methyltransf_21"/>
    <property type="match status" value="1"/>
</dbReference>
<keyword evidence="3" id="KW-1185">Reference proteome</keyword>
<comment type="caution">
    <text evidence="2">The sequence shown here is derived from an EMBL/GenBank/DDBJ whole genome shotgun (WGS) entry which is preliminary data.</text>
</comment>
<dbReference type="PANTHER" id="PTHR36973:SF4">
    <property type="entry name" value="NODULATION PROTEIN"/>
    <property type="match status" value="1"/>
</dbReference>
<dbReference type="Gene3D" id="3.40.50.150">
    <property type="entry name" value="Vaccinia Virus protein VP39"/>
    <property type="match status" value="1"/>
</dbReference>
<name>A0A8K0VGG9_9RHOB</name>
<proteinExistence type="predicted"/>
<protein>
    <submittedName>
        <fullName evidence="2">FkbM family methyltransferase</fullName>
    </submittedName>
</protein>
<evidence type="ECO:0000313" key="3">
    <source>
        <dbReference type="Proteomes" id="UP000648908"/>
    </source>
</evidence>
<keyword evidence="2" id="KW-0489">Methyltransferase</keyword>
<dbReference type="EMBL" id="JAESVN010000019">
    <property type="protein sequence ID" value="MBL4919355.1"/>
    <property type="molecule type" value="Genomic_DNA"/>
</dbReference>
<dbReference type="NCBIfam" id="TIGR01444">
    <property type="entry name" value="fkbM_fam"/>
    <property type="match status" value="1"/>
</dbReference>